<feature type="chain" id="PRO_5001755785" description="HSF-type DNA-binding domain-containing protein" evidence="7">
    <location>
        <begin position="27"/>
        <end position="1132"/>
    </location>
</feature>
<feature type="region of interest" description="Disordered" evidence="6">
    <location>
        <begin position="128"/>
        <end position="155"/>
    </location>
</feature>
<evidence type="ECO:0000313" key="10">
    <source>
        <dbReference type="Proteomes" id="UP000053758"/>
    </source>
</evidence>
<evidence type="ECO:0000256" key="7">
    <source>
        <dbReference type="SAM" id="SignalP"/>
    </source>
</evidence>
<reference evidence="9" key="1">
    <citation type="submission" date="2014-07" db="EMBL/GenBank/DDBJ databases">
        <title>Draft genome sequence of the yeast Pseudozyma antarctica JCM 10317 known as a producer of lipase B which used in a wide range of industrial applications.</title>
        <authorList>
            <person name="Morita T."/>
            <person name="Saika A."/>
            <person name="Koike H."/>
        </authorList>
    </citation>
    <scope>NUCLEOTIDE SEQUENCE</scope>
    <source>
        <strain evidence="9">JCM 10317</strain>
    </source>
</reference>
<sequence>MHRHLHNLVPRVAGWLAGWLARSCCAQHCALPVRLFRHSSIWASPPPPPQTPTVCRAPRPSRRAPVEIDCCFALLRFAAAAASFQLGSPLSPRAGVIIHSDARPSFHPPPSRSLTLLLHPPSPLILPPPSHLSAPFRRPPSKPPTAYTPTSLDDPSGAPALDLAFNLARFAATSATRPISELVDSPHHHRLATSPTHSAMSVDTEPRAPRANTQSSPTFRQTGFSVPTVSAPTTNDINAVAVAQQVLSPKMRSSNSSLNAALQGRPNALSRAAPHDDGDSDMAEAAPLPLQIPGSGAKLEPVAMGSQVSRSPNDVPTPPDAPSLAPHKPSHSPHTTSVRLPSLSASMLSPRYSTLQGSSISSGPTSITSSNWSPSRSTDPHLYSISAGRKYSYGSFNKPALSTSFKTSAMRMRGDAVDDDEDEEDDSFGKPTSRFARGSTAATDRATAEPGIELDGDEVFAFSSPCFGPKELPDDGVPSPELHEAIPPSHSASSNPSAILSPSWATASLGKLSLGGSEHKGSPSSASARRPSRSHNHHGAGPLSSSADVAAAAMKQRRYSYNKHARPTFASPGPSSYTYSSSFGRDHPYARTPTSTSLSSSHRKEARSRSRSRYGADDRGSRSTAVLDDDETDEEMRMDDDDATEDEADYAYGGNYSASYQARMRQSLAHKGDPTLGSTPSSFGANPSQASLGLTFQMSPGNQSMLAKGHPLDASRSPVMANSNISVSLSRQYSSDRHAAAAGLAPLRHHPYATSPSATSGPLSASMGLAYSPGSNAPVNRPAHRRGSSLGNGLAAPAYAAGVLSTSPRFANGMAAGRSGERADESNGERLSQSPYGVNSGSPYSAGARGLNGYYAAATQNGAYSQSPRYSQSFGARKESSGYASTLAAHFEKHERSDSMASEATEIGDRSAASNASQQRRASSKAGGARSSSNTGASGNTDETAQVAAIRDRLGGAASCSAFISKLWHLMINPQQYSKYIRWDEAGSSIILSSEPDVANEFASDVLPRLFKHGNNASFIRQLNLYGFQRIPSSRLLDAAEMKVAAAKRAELGGSGGGSTLNTAVQLYGAHSSFAHPRFLRGREELLPTMKPRSSKKPKKAANGGAADATPRSLDADTTLGGDETDEEDFAL</sequence>
<evidence type="ECO:0000256" key="1">
    <source>
        <dbReference type="ARBA" id="ARBA00004123"/>
    </source>
</evidence>
<feature type="compositionally biased region" description="Low complexity" evidence="6">
    <location>
        <begin position="485"/>
        <end position="503"/>
    </location>
</feature>
<evidence type="ECO:0000259" key="8">
    <source>
        <dbReference type="SMART" id="SM00415"/>
    </source>
</evidence>
<comment type="subcellular location">
    <subcellularLocation>
        <location evidence="1">Nucleus</location>
    </subcellularLocation>
</comment>
<accession>A0A081CBQ5</accession>
<comment type="similarity">
    <text evidence="2 5">Belongs to the HSF family.</text>
</comment>
<dbReference type="PANTHER" id="PTHR10015">
    <property type="entry name" value="HEAT SHOCK TRANSCRIPTION FACTOR"/>
    <property type="match status" value="1"/>
</dbReference>
<feature type="compositionally biased region" description="Polar residues" evidence="6">
    <location>
        <begin position="676"/>
        <end position="691"/>
    </location>
</feature>
<evidence type="ECO:0000256" key="3">
    <source>
        <dbReference type="ARBA" id="ARBA00023125"/>
    </source>
</evidence>
<proteinExistence type="inferred from homology"/>
<dbReference type="PRINTS" id="PR00056">
    <property type="entry name" value="HSFDOMAIN"/>
</dbReference>
<protein>
    <recommendedName>
        <fullName evidence="8">HSF-type DNA-binding domain-containing protein</fullName>
    </recommendedName>
</protein>
<feature type="compositionally biased region" description="Low complexity" evidence="6">
    <location>
        <begin position="357"/>
        <end position="370"/>
    </location>
</feature>
<dbReference type="InterPro" id="IPR036388">
    <property type="entry name" value="WH-like_DNA-bd_sf"/>
</dbReference>
<name>A0A081CBQ5_PSEA2</name>
<feature type="compositionally biased region" description="Basic residues" evidence="6">
    <location>
        <begin position="555"/>
        <end position="566"/>
    </location>
</feature>
<feature type="compositionally biased region" description="Polar residues" evidence="6">
    <location>
        <begin position="211"/>
        <end position="224"/>
    </location>
</feature>
<dbReference type="InterPro" id="IPR036390">
    <property type="entry name" value="WH_DNA-bd_sf"/>
</dbReference>
<dbReference type="SUPFAM" id="SSF46785">
    <property type="entry name" value="Winged helix' DNA-binding domain"/>
    <property type="match status" value="1"/>
</dbReference>
<feature type="region of interest" description="Disordered" evidence="6">
    <location>
        <begin position="664"/>
        <end position="691"/>
    </location>
</feature>
<dbReference type="HOGENOM" id="CLU_278858_0_0_1"/>
<feature type="compositionally biased region" description="Low complexity" evidence="6">
    <location>
        <begin position="910"/>
        <end position="933"/>
    </location>
</feature>
<evidence type="ECO:0000256" key="4">
    <source>
        <dbReference type="ARBA" id="ARBA00023242"/>
    </source>
</evidence>
<keyword evidence="3" id="KW-0238">DNA-binding</keyword>
<dbReference type="Gene3D" id="1.10.10.10">
    <property type="entry name" value="Winged helix-like DNA-binding domain superfamily/Winged helix DNA-binding domain"/>
    <property type="match status" value="1"/>
</dbReference>
<feature type="compositionally biased region" description="Acidic residues" evidence="6">
    <location>
        <begin position="1123"/>
        <end position="1132"/>
    </location>
</feature>
<evidence type="ECO:0000256" key="5">
    <source>
        <dbReference type="RuleBase" id="RU004020"/>
    </source>
</evidence>
<dbReference type="Pfam" id="PF00447">
    <property type="entry name" value="HSF_DNA-bind"/>
    <property type="match status" value="1"/>
</dbReference>
<feature type="domain" description="HSF-type DNA-binding" evidence="8">
    <location>
        <begin position="959"/>
        <end position="1093"/>
    </location>
</feature>
<dbReference type="EMBL" id="DF830071">
    <property type="protein sequence ID" value="GAK64101.1"/>
    <property type="molecule type" value="Genomic_DNA"/>
</dbReference>
<feature type="compositionally biased region" description="Acidic residues" evidence="6">
    <location>
        <begin position="627"/>
        <end position="649"/>
    </location>
</feature>
<feature type="compositionally biased region" description="Polar residues" evidence="6">
    <location>
        <begin position="934"/>
        <end position="943"/>
    </location>
</feature>
<feature type="compositionally biased region" description="Basic and acidic residues" evidence="6">
    <location>
        <begin position="819"/>
        <end position="828"/>
    </location>
</feature>
<evidence type="ECO:0000256" key="2">
    <source>
        <dbReference type="ARBA" id="ARBA00006403"/>
    </source>
</evidence>
<feature type="region of interest" description="Disordered" evidence="6">
    <location>
        <begin position="254"/>
        <end position="338"/>
    </location>
</feature>
<feature type="region of interest" description="Disordered" evidence="6">
    <location>
        <begin position="1087"/>
        <end position="1132"/>
    </location>
</feature>
<feature type="signal peptide" evidence="7">
    <location>
        <begin position="1"/>
        <end position="26"/>
    </location>
</feature>
<keyword evidence="4" id="KW-0539">Nucleus</keyword>
<dbReference type="PANTHER" id="PTHR10015:SF427">
    <property type="entry name" value="HEAT SHOCK FACTOR PROTEIN"/>
    <property type="match status" value="1"/>
</dbReference>
<feature type="region of interest" description="Disordered" evidence="6">
    <location>
        <begin position="181"/>
        <end position="224"/>
    </location>
</feature>
<feature type="compositionally biased region" description="Low complexity" evidence="6">
    <location>
        <begin position="571"/>
        <end position="582"/>
    </location>
</feature>
<evidence type="ECO:0000256" key="6">
    <source>
        <dbReference type="SAM" id="MobiDB-lite"/>
    </source>
</evidence>
<evidence type="ECO:0000313" key="9">
    <source>
        <dbReference type="EMBL" id="GAK64101.1"/>
    </source>
</evidence>
<feature type="compositionally biased region" description="Acidic residues" evidence="6">
    <location>
        <begin position="417"/>
        <end position="426"/>
    </location>
</feature>
<feature type="compositionally biased region" description="Polar residues" evidence="6">
    <location>
        <begin position="829"/>
        <end position="840"/>
    </location>
</feature>
<dbReference type="GeneID" id="26303228"/>
<dbReference type="SMART" id="SM00415">
    <property type="entry name" value="HSF"/>
    <property type="match status" value="1"/>
</dbReference>
<dbReference type="Proteomes" id="UP000053758">
    <property type="component" value="Unassembled WGS sequence"/>
</dbReference>
<feature type="region of interest" description="Disordered" evidence="6">
    <location>
        <begin position="353"/>
        <end position="378"/>
    </location>
</feature>
<dbReference type="RefSeq" id="XP_014657741.1">
    <property type="nucleotide sequence ID" value="XM_014802255.1"/>
</dbReference>
<keyword evidence="10" id="KW-1185">Reference proteome</keyword>
<gene>
    <name evidence="9" type="ORF">PAN0_004d2310</name>
</gene>
<dbReference type="InterPro" id="IPR000232">
    <property type="entry name" value="HSF_DNA-bd"/>
</dbReference>
<dbReference type="GO" id="GO:0043565">
    <property type="term" value="F:sequence-specific DNA binding"/>
    <property type="evidence" value="ECO:0007669"/>
    <property type="project" value="InterPro"/>
</dbReference>
<feature type="region of interest" description="Disordered" evidence="6">
    <location>
        <begin position="409"/>
        <end position="652"/>
    </location>
</feature>
<feature type="region of interest" description="Disordered" evidence="6">
    <location>
        <begin position="891"/>
        <end position="943"/>
    </location>
</feature>
<dbReference type="AlphaFoldDB" id="A0A081CBQ5"/>
<dbReference type="GO" id="GO:0005634">
    <property type="term" value="C:nucleus"/>
    <property type="evidence" value="ECO:0007669"/>
    <property type="project" value="UniProtKB-SubCell"/>
</dbReference>
<organism evidence="9">
    <name type="scientific">Pseudozyma antarctica</name>
    <name type="common">Yeast</name>
    <name type="synonym">Candida antarctica</name>
    <dbReference type="NCBI Taxonomy" id="84753"/>
    <lineage>
        <taxon>Eukaryota</taxon>
        <taxon>Fungi</taxon>
        <taxon>Dikarya</taxon>
        <taxon>Basidiomycota</taxon>
        <taxon>Ustilaginomycotina</taxon>
        <taxon>Ustilaginomycetes</taxon>
        <taxon>Ustilaginales</taxon>
        <taxon>Ustilaginaceae</taxon>
        <taxon>Moesziomyces</taxon>
    </lineage>
</organism>
<dbReference type="GO" id="GO:0003700">
    <property type="term" value="F:DNA-binding transcription factor activity"/>
    <property type="evidence" value="ECO:0007669"/>
    <property type="project" value="InterPro"/>
</dbReference>
<keyword evidence="7" id="KW-0732">Signal</keyword>
<feature type="region of interest" description="Disordered" evidence="6">
    <location>
        <begin position="813"/>
        <end position="840"/>
    </location>
</feature>